<evidence type="ECO:0000313" key="3">
    <source>
        <dbReference type="Proteomes" id="UP000177622"/>
    </source>
</evidence>
<protein>
    <submittedName>
        <fullName evidence="2">Uncharacterized protein</fullName>
    </submittedName>
</protein>
<sequence length="598" mass="60738">MDPRHIPFTIESCFDFFWVSTSVTVIHSHHHHHWTHISRPLPSRKPCSARVSSSAPAFKEAPSSSAIPFSSATPSSVSVITSPPKASSAPYVRPFPSHSLVPHPHWSHISRPLPHRSSCSPSSSGAIPTSSSLVSIPVPKASTTHVGLSSSGVPQSSGLSATEQRSSQASISEASSAPTTTIVVPVSTFTPSVSQSGSSLGAVTVSGSSTLQLTTSTVLSTRTATITACPSTVVNCPASSKSTFVTTETIVVSTTICPVTEGSSATQTVPSSPSVTGNSGDSCSGNNVPGFTTSTVYSIRTATITACPSLVAHCPLRSKTTYLTTETLVVSTTVCPVADATATADTVATQAMTSPSAIQVPGSNGNGGSQLTTSTIYATRTATILACPESVTNCPLRSQTTSATVQTVAVATTVYPVSPVYTTLPVEGADAVAPTVTVANAQATETGTSVQDTTAGSEYGYTGPTKSEPTSSRSGESSNAGATYTTTLAVESCSDDGTCTGYVNTIVMTQTGIAQPTGTPGLYVQHFGAGASSNRTASASSTHAWVQSTYPSGMTTAAVFTSSSAVNAVYTGAASAATQFPMIQVFASLIVTLVAMLG</sequence>
<feature type="compositionally biased region" description="Polar residues" evidence="1">
    <location>
        <begin position="444"/>
        <end position="456"/>
    </location>
</feature>
<dbReference type="AlphaFoldDB" id="A0A1F5LCW4"/>
<evidence type="ECO:0000256" key="1">
    <source>
        <dbReference type="SAM" id="MobiDB-lite"/>
    </source>
</evidence>
<feature type="region of interest" description="Disordered" evidence="1">
    <location>
        <begin position="444"/>
        <end position="480"/>
    </location>
</feature>
<dbReference type="EMBL" id="LXJU01000015">
    <property type="protein sequence ID" value="OGE50781.1"/>
    <property type="molecule type" value="Genomic_DNA"/>
</dbReference>
<name>A0A1F5LCW4_PENAI</name>
<keyword evidence="3" id="KW-1185">Reference proteome</keyword>
<accession>A0A1F5LCW4</accession>
<dbReference type="OrthoDB" id="3565477at2759"/>
<dbReference type="RefSeq" id="XP_022486227.1">
    <property type="nucleotide sequence ID" value="XM_022633681.1"/>
</dbReference>
<dbReference type="Proteomes" id="UP000177622">
    <property type="component" value="Unassembled WGS sequence"/>
</dbReference>
<gene>
    <name evidence="2" type="ORF">PENARI_c015G01165</name>
</gene>
<feature type="region of interest" description="Disordered" evidence="1">
    <location>
        <begin position="144"/>
        <end position="177"/>
    </location>
</feature>
<feature type="region of interest" description="Disordered" evidence="1">
    <location>
        <begin position="262"/>
        <end position="282"/>
    </location>
</feature>
<feature type="compositionally biased region" description="Low complexity" evidence="1">
    <location>
        <begin position="467"/>
        <end position="478"/>
    </location>
</feature>
<evidence type="ECO:0000313" key="2">
    <source>
        <dbReference type="EMBL" id="OGE50781.1"/>
    </source>
</evidence>
<dbReference type="STRING" id="1835702.A0A1F5LCW4"/>
<comment type="caution">
    <text evidence="2">The sequence shown here is derived from an EMBL/GenBank/DDBJ whole genome shotgun (WGS) entry which is preliminary data.</text>
</comment>
<reference evidence="2 3" key="1">
    <citation type="journal article" date="2016" name="Sci. Rep.">
        <title>Penicillium arizonense, a new, genome sequenced fungal species, reveals a high chemical diversity in secreted metabolites.</title>
        <authorList>
            <person name="Grijseels S."/>
            <person name="Nielsen J.C."/>
            <person name="Randelovic M."/>
            <person name="Nielsen J."/>
            <person name="Nielsen K.F."/>
            <person name="Workman M."/>
            <person name="Frisvad J.C."/>
        </authorList>
    </citation>
    <scope>NUCLEOTIDE SEQUENCE [LARGE SCALE GENOMIC DNA]</scope>
    <source>
        <strain evidence="2 3">CBS 141311</strain>
    </source>
</reference>
<dbReference type="GeneID" id="34578415"/>
<feature type="compositionally biased region" description="Low complexity" evidence="1">
    <location>
        <begin position="146"/>
        <end position="177"/>
    </location>
</feature>
<organism evidence="2 3">
    <name type="scientific">Penicillium arizonense</name>
    <dbReference type="NCBI Taxonomy" id="1835702"/>
    <lineage>
        <taxon>Eukaryota</taxon>
        <taxon>Fungi</taxon>
        <taxon>Dikarya</taxon>
        <taxon>Ascomycota</taxon>
        <taxon>Pezizomycotina</taxon>
        <taxon>Eurotiomycetes</taxon>
        <taxon>Eurotiomycetidae</taxon>
        <taxon>Eurotiales</taxon>
        <taxon>Aspergillaceae</taxon>
        <taxon>Penicillium</taxon>
    </lineage>
</organism>
<proteinExistence type="predicted"/>